<evidence type="ECO:0008006" key="4">
    <source>
        <dbReference type="Google" id="ProtNLM"/>
    </source>
</evidence>
<dbReference type="Proteomes" id="UP001153555">
    <property type="component" value="Unassembled WGS sequence"/>
</dbReference>
<comment type="caution">
    <text evidence="2">The sequence shown here is derived from an EMBL/GenBank/DDBJ whole genome shotgun (WGS) entry which is preliminary data.</text>
</comment>
<feature type="region of interest" description="Disordered" evidence="1">
    <location>
        <begin position="1"/>
        <end position="65"/>
    </location>
</feature>
<feature type="compositionally biased region" description="Gly residues" evidence="1">
    <location>
        <begin position="1"/>
        <end position="11"/>
    </location>
</feature>
<evidence type="ECO:0000313" key="2">
    <source>
        <dbReference type="EMBL" id="CAA0842128.1"/>
    </source>
</evidence>
<reference evidence="2" key="1">
    <citation type="submission" date="2019-12" db="EMBL/GenBank/DDBJ databases">
        <authorList>
            <person name="Scholes J."/>
        </authorList>
    </citation>
    <scope>NUCLEOTIDE SEQUENCE</scope>
</reference>
<sequence>MLNNRGRGGFRGQVRSRGNGRDTIREGSAPSVVRSEPTPASSASRAPVVNSKQVSEHAPAAGANSSNALITKSTPAHISHIQPQAPAPAPSNSAISFSIPAASAETSSSGNDNRILICPNGKEFTPYDTSKTISTIIKSKYEKPWTGWNQIPKNVRMLWFGEFKGLFRWDPKHDQAIKKIWRNKCATYVRQSLSDIRRGKSVGAWLPGNVLKALKETWASDPIFLHKSEQNKKNIATNQDGYLNRGGAISTSERRRRY</sequence>
<dbReference type="EMBL" id="CACSLK010034598">
    <property type="protein sequence ID" value="CAA0842128.1"/>
    <property type="molecule type" value="Genomic_DNA"/>
</dbReference>
<evidence type="ECO:0000313" key="3">
    <source>
        <dbReference type="Proteomes" id="UP001153555"/>
    </source>
</evidence>
<proteinExistence type="predicted"/>
<dbReference type="OrthoDB" id="913739at2759"/>
<dbReference type="AlphaFoldDB" id="A0A9N7P030"/>
<gene>
    <name evidence="2" type="ORF">SHERM_07992</name>
</gene>
<accession>A0A9N7P030</accession>
<feature type="non-terminal residue" evidence="2">
    <location>
        <position position="258"/>
    </location>
</feature>
<organism evidence="2 3">
    <name type="scientific">Striga hermonthica</name>
    <name type="common">Purple witchweed</name>
    <name type="synonym">Buchnera hermonthica</name>
    <dbReference type="NCBI Taxonomy" id="68872"/>
    <lineage>
        <taxon>Eukaryota</taxon>
        <taxon>Viridiplantae</taxon>
        <taxon>Streptophyta</taxon>
        <taxon>Embryophyta</taxon>
        <taxon>Tracheophyta</taxon>
        <taxon>Spermatophyta</taxon>
        <taxon>Magnoliopsida</taxon>
        <taxon>eudicotyledons</taxon>
        <taxon>Gunneridae</taxon>
        <taxon>Pentapetalae</taxon>
        <taxon>asterids</taxon>
        <taxon>lamiids</taxon>
        <taxon>Lamiales</taxon>
        <taxon>Orobanchaceae</taxon>
        <taxon>Buchnereae</taxon>
        <taxon>Striga</taxon>
    </lineage>
</organism>
<name>A0A9N7P030_STRHE</name>
<protein>
    <recommendedName>
        <fullName evidence="4">Transposase</fullName>
    </recommendedName>
</protein>
<evidence type="ECO:0000256" key="1">
    <source>
        <dbReference type="SAM" id="MobiDB-lite"/>
    </source>
</evidence>
<keyword evidence="3" id="KW-1185">Reference proteome</keyword>